<dbReference type="SUPFAM" id="SSF57424">
    <property type="entry name" value="LDL receptor-like module"/>
    <property type="match status" value="1"/>
</dbReference>
<dbReference type="InterPro" id="IPR002172">
    <property type="entry name" value="LDrepeatLR_classA_rpt"/>
</dbReference>
<evidence type="ECO:0000256" key="9">
    <source>
        <dbReference type="PROSITE-ProRule" id="PRU00124"/>
    </source>
</evidence>
<accession>A0A5B7KIH0</accession>
<keyword evidence="4" id="KW-0677">Repeat</keyword>
<dbReference type="Gene3D" id="2.40.128.620">
    <property type="match status" value="1"/>
</dbReference>
<dbReference type="InterPro" id="IPR023415">
    <property type="entry name" value="LDLR_class-A_CS"/>
</dbReference>
<keyword evidence="10" id="KW-0675">Receptor</keyword>
<evidence type="ECO:0000256" key="8">
    <source>
        <dbReference type="ARBA" id="ARBA00023180"/>
    </source>
</evidence>
<comment type="caution">
    <text evidence="9">Lacks conserved residue(s) required for the propagation of feature annotation.</text>
</comment>
<dbReference type="Proteomes" id="UP000324222">
    <property type="component" value="Unassembled WGS sequence"/>
</dbReference>
<sequence length="80" mass="8717">MIIYHSPQCQADEFRCKSNGVCVPGTFQCDDEADCDDGSDEDDCSPTIPPPTTTITTTTTVSTHCSCNLPFFSLDLHHCV</sequence>
<comment type="subcellular location">
    <subcellularLocation>
        <location evidence="1">Membrane</location>
        <topology evidence="1">Single-pass membrane protein</topology>
    </subcellularLocation>
</comment>
<evidence type="ECO:0000256" key="3">
    <source>
        <dbReference type="ARBA" id="ARBA00022729"/>
    </source>
</evidence>
<organism evidence="10 11">
    <name type="scientific">Portunus trituberculatus</name>
    <name type="common">Swimming crab</name>
    <name type="synonym">Neptunus trituberculatus</name>
    <dbReference type="NCBI Taxonomy" id="210409"/>
    <lineage>
        <taxon>Eukaryota</taxon>
        <taxon>Metazoa</taxon>
        <taxon>Ecdysozoa</taxon>
        <taxon>Arthropoda</taxon>
        <taxon>Crustacea</taxon>
        <taxon>Multicrustacea</taxon>
        <taxon>Malacostraca</taxon>
        <taxon>Eumalacostraca</taxon>
        <taxon>Eucarida</taxon>
        <taxon>Decapoda</taxon>
        <taxon>Pleocyemata</taxon>
        <taxon>Brachyura</taxon>
        <taxon>Eubrachyura</taxon>
        <taxon>Portunoidea</taxon>
        <taxon>Portunidae</taxon>
        <taxon>Portuninae</taxon>
        <taxon>Portunus</taxon>
    </lineage>
</organism>
<proteinExistence type="predicted"/>
<dbReference type="Pfam" id="PF00057">
    <property type="entry name" value="Ldl_recept_a"/>
    <property type="match status" value="1"/>
</dbReference>
<keyword evidence="6" id="KW-0472">Membrane</keyword>
<dbReference type="PROSITE" id="PS50068">
    <property type="entry name" value="LDLRA_2"/>
    <property type="match status" value="1"/>
</dbReference>
<dbReference type="SMART" id="SM00192">
    <property type="entry name" value="LDLa"/>
    <property type="match status" value="1"/>
</dbReference>
<comment type="caution">
    <text evidence="10">The sequence shown here is derived from an EMBL/GenBank/DDBJ whole genome shotgun (WGS) entry which is preliminary data.</text>
</comment>
<dbReference type="FunFam" id="4.10.400.10:FF:000002">
    <property type="entry name" value="Low-density lipoprotein receptor-related protein 1"/>
    <property type="match status" value="1"/>
</dbReference>
<dbReference type="EMBL" id="VSRR010152400">
    <property type="protein sequence ID" value="MPD06664.1"/>
    <property type="molecule type" value="Genomic_DNA"/>
</dbReference>
<reference evidence="10 11" key="1">
    <citation type="submission" date="2019-05" db="EMBL/GenBank/DDBJ databases">
        <title>Another draft genome of Portunus trituberculatus and its Hox gene families provides insights of decapod evolution.</title>
        <authorList>
            <person name="Jeong J.-H."/>
            <person name="Song I."/>
            <person name="Kim S."/>
            <person name="Choi T."/>
            <person name="Kim D."/>
            <person name="Ryu S."/>
            <person name="Kim W."/>
        </authorList>
    </citation>
    <scope>NUCLEOTIDE SEQUENCE [LARGE SCALE GENOMIC DNA]</scope>
    <source>
        <tissue evidence="10">Muscle</tissue>
    </source>
</reference>
<evidence type="ECO:0000256" key="5">
    <source>
        <dbReference type="ARBA" id="ARBA00022989"/>
    </source>
</evidence>
<keyword evidence="11" id="KW-1185">Reference proteome</keyword>
<dbReference type="InterPro" id="IPR036055">
    <property type="entry name" value="LDL_receptor-like_sf"/>
</dbReference>
<evidence type="ECO:0000256" key="7">
    <source>
        <dbReference type="ARBA" id="ARBA00023157"/>
    </source>
</evidence>
<dbReference type="AlphaFoldDB" id="A0A5B7KIH0"/>
<keyword evidence="2" id="KW-0812">Transmembrane</keyword>
<protein>
    <submittedName>
        <fullName evidence="10">Low-density lipoprotein receptor-related protein 1B</fullName>
    </submittedName>
</protein>
<evidence type="ECO:0000256" key="2">
    <source>
        <dbReference type="ARBA" id="ARBA00022692"/>
    </source>
</evidence>
<name>A0A5B7KIH0_PORTR</name>
<evidence type="ECO:0000313" key="10">
    <source>
        <dbReference type="EMBL" id="MPD06664.1"/>
    </source>
</evidence>
<keyword evidence="5" id="KW-1133">Transmembrane helix</keyword>
<keyword evidence="7 9" id="KW-1015">Disulfide bond</keyword>
<keyword evidence="8" id="KW-0325">Glycoprotein</keyword>
<feature type="disulfide bond" evidence="9">
    <location>
        <begin position="29"/>
        <end position="44"/>
    </location>
</feature>
<dbReference type="GO" id="GO:0016020">
    <property type="term" value="C:membrane"/>
    <property type="evidence" value="ECO:0007669"/>
    <property type="project" value="UniProtKB-SubCell"/>
</dbReference>
<evidence type="ECO:0000256" key="6">
    <source>
        <dbReference type="ARBA" id="ARBA00023136"/>
    </source>
</evidence>
<evidence type="ECO:0000256" key="4">
    <source>
        <dbReference type="ARBA" id="ARBA00022737"/>
    </source>
</evidence>
<evidence type="ECO:0000256" key="1">
    <source>
        <dbReference type="ARBA" id="ARBA00004167"/>
    </source>
</evidence>
<keyword evidence="10" id="KW-0449">Lipoprotein</keyword>
<dbReference type="PROSITE" id="PS01209">
    <property type="entry name" value="LDLRA_1"/>
    <property type="match status" value="1"/>
</dbReference>
<keyword evidence="3" id="KW-0732">Signal</keyword>
<evidence type="ECO:0000313" key="11">
    <source>
        <dbReference type="Proteomes" id="UP000324222"/>
    </source>
</evidence>
<gene>
    <name evidence="10" type="primary">LRP1B_6</name>
    <name evidence="10" type="ORF">E2C01_102488</name>
</gene>